<reference evidence="2 3" key="1">
    <citation type="submission" date="2014-06" db="EMBL/GenBank/DDBJ databases">
        <authorList>
            <person name="Swart Estienne"/>
        </authorList>
    </citation>
    <scope>NUCLEOTIDE SEQUENCE [LARGE SCALE GENOMIC DNA]</scope>
    <source>
        <strain evidence="2 3">130c</strain>
    </source>
</reference>
<evidence type="ECO:0000313" key="3">
    <source>
        <dbReference type="Proteomes" id="UP000039865"/>
    </source>
</evidence>
<dbReference type="EMBL" id="CCKQ01015640">
    <property type="protein sequence ID" value="CDW87472.1"/>
    <property type="molecule type" value="Genomic_DNA"/>
</dbReference>
<keyword evidence="1" id="KW-0472">Membrane</keyword>
<accession>A0A078B2M3</accession>
<feature type="transmembrane region" description="Helical" evidence="1">
    <location>
        <begin position="6"/>
        <end position="23"/>
    </location>
</feature>
<organism evidence="2 3">
    <name type="scientific">Stylonychia lemnae</name>
    <name type="common">Ciliate</name>
    <dbReference type="NCBI Taxonomy" id="5949"/>
    <lineage>
        <taxon>Eukaryota</taxon>
        <taxon>Sar</taxon>
        <taxon>Alveolata</taxon>
        <taxon>Ciliophora</taxon>
        <taxon>Intramacronucleata</taxon>
        <taxon>Spirotrichea</taxon>
        <taxon>Stichotrichia</taxon>
        <taxon>Sporadotrichida</taxon>
        <taxon>Oxytrichidae</taxon>
        <taxon>Stylonychinae</taxon>
        <taxon>Stylonychia</taxon>
    </lineage>
</organism>
<name>A0A078B2M3_STYLE</name>
<protein>
    <submittedName>
        <fullName evidence="2">Uncharacterized protein</fullName>
    </submittedName>
</protein>
<evidence type="ECO:0000256" key="1">
    <source>
        <dbReference type="SAM" id="Phobius"/>
    </source>
</evidence>
<keyword evidence="1" id="KW-1133">Transmembrane helix</keyword>
<dbReference type="InParanoid" id="A0A078B2M3"/>
<sequence length="233" mass="27110">MRTEIYVFIAFFILMVSVQSLYHKELFVLKAKRIKETEYSYPSQLKDLQANDKTLTINDISRKRVHENYTLVTETFGHPDKKVTEVKTLIIKFEDFIVPLTVTENQCMFVVRRGRETINHARADNLKVGDSLLQYISLKKQTDLPYYAKIASIEKTKTNYNQLIGIKTSNKMYIGGTLVLSDMSDTCTNLSEVPRVFQRDSVNQLQLQNVKVLWNDLKTLIKQQLYILKTNDN</sequence>
<keyword evidence="3" id="KW-1185">Reference proteome</keyword>
<proteinExistence type="predicted"/>
<gene>
    <name evidence="2" type="primary">Contig15255.g16255</name>
    <name evidence="2" type="ORF">STYLEM_16577</name>
</gene>
<evidence type="ECO:0000313" key="2">
    <source>
        <dbReference type="EMBL" id="CDW87472.1"/>
    </source>
</evidence>
<keyword evidence="1" id="KW-0812">Transmembrane</keyword>
<dbReference type="Proteomes" id="UP000039865">
    <property type="component" value="Unassembled WGS sequence"/>
</dbReference>
<dbReference type="AlphaFoldDB" id="A0A078B2M3"/>
<dbReference type="Gene3D" id="2.170.16.10">
    <property type="entry name" value="Hedgehog/Intein (Hint) domain"/>
    <property type="match status" value="1"/>
</dbReference>